<keyword evidence="1" id="KW-0472">Membrane</keyword>
<keyword evidence="1" id="KW-1133">Transmembrane helix</keyword>
<dbReference type="Proteomes" id="UP001217089">
    <property type="component" value="Unassembled WGS sequence"/>
</dbReference>
<feature type="transmembrane region" description="Helical" evidence="1">
    <location>
        <begin position="109"/>
        <end position="131"/>
    </location>
</feature>
<proteinExistence type="predicted"/>
<dbReference type="EMBL" id="JARBDR010000917">
    <property type="protein sequence ID" value="KAJ8302986.1"/>
    <property type="molecule type" value="Genomic_DNA"/>
</dbReference>
<gene>
    <name evidence="2" type="ORF">KUTeg_019382</name>
</gene>
<reference evidence="2 3" key="1">
    <citation type="submission" date="2022-12" db="EMBL/GenBank/DDBJ databases">
        <title>Chromosome-level genome of Tegillarca granosa.</title>
        <authorList>
            <person name="Kim J."/>
        </authorList>
    </citation>
    <scope>NUCLEOTIDE SEQUENCE [LARGE SCALE GENOMIC DNA]</scope>
    <source>
        <strain evidence="2">Teg-2019</strain>
        <tissue evidence="2">Adductor muscle</tissue>
    </source>
</reference>
<protein>
    <submittedName>
        <fullName evidence="2">Uncharacterized protein</fullName>
    </submittedName>
</protein>
<sequence length="286" mass="33076">MNFVAIDRLKLCGGFISIKNGVLQSKMNFVRFTHSYTTSITNDSKVSAKSRFSSRSCTSNNTMSSIKADLIRQLSGNRGIASWRIDKGDLKHGGMYDFDLIYKTNHSKFLFPTLLIVSICFFTVTIILTITCSDVGAEILKIDRPEDKENVLTILPIVFGVWTMILWTFLYFAHTRTIMSIYRNKSSIERSYIAVRPHMVFWEKILHFKHEEINVLKNNHSFSVQNQKLFVNGKNFLLPVYCDQLFGVDTEIPIFNKQKDRNNIQNFSQKIRNKYPSSEKSEHTNN</sequence>
<organism evidence="2 3">
    <name type="scientific">Tegillarca granosa</name>
    <name type="common">Malaysian cockle</name>
    <name type="synonym">Anadara granosa</name>
    <dbReference type="NCBI Taxonomy" id="220873"/>
    <lineage>
        <taxon>Eukaryota</taxon>
        <taxon>Metazoa</taxon>
        <taxon>Spiralia</taxon>
        <taxon>Lophotrochozoa</taxon>
        <taxon>Mollusca</taxon>
        <taxon>Bivalvia</taxon>
        <taxon>Autobranchia</taxon>
        <taxon>Pteriomorphia</taxon>
        <taxon>Arcoida</taxon>
        <taxon>Arcoidea</taxon>
        <taxon>Arcidae</taxon>
        <taxon>Tegillarca</taxon>
    </lineage>
</organism>
<keyword evidence="1" id="KW-0812">Transmembrane</keyword>
<evidence type="ECO:0000313" key="3">
    <source>
        <dbReference type="Proteomes" id="UP001217089"/>
    </source>
</evidence>
<accession>A0ABQ9EEX4</accession>
<feature type="transmembrane region" description="Helical" evidence="1">
    <location>
        <begin position="151"/>
        <end position="173"/>
    </location>
</feature>
<keyword evidence="3" id="KW-1185">Reference proteome</keyword>
<comment type="caution">
    <text evidence="2">The sequence shown here is derived from an EMBL/GenBank/DDBJ whole genome shotgun (WGS) entry which is preliminary data.</text>
</comment>
<name>A0ABQ9EEX4_TEGGR</name>
<evidence type="ECO:0000313" key="2">
    <source>
        <dbReference type="EMBL" id="KAJ8302986.1"/>
    </source>
</evidence>
<evidence type="ECO:0000256" key="1">
    <source>
        <dbReference type="SAM" id="Phobius"/>
    </source>
</evidence>